<dbReference type="PROSITE" id="PS00028">
    <property type="entry name" value="ZINC_FINGER_C2H2_1"/>
    <property type="match status" value="1"/>
</dbReference>
<protein>
    <recommendedName>
        <fullName evidence="2">C2H2-type domain-containing protein</fullName>
    </recommendedName>
</protein>
<dbReference type="HOGENOM" id="CLU_1175823_0_0_1"/>
<reference evidence="3 4" key="1">
    <citation type="journal article" date="2011" name="PLoS Pathog.">
        <title>Endophytic Life Strategies Decoded by Genome and Transcriptome Analyses of the Mutualistic Root Symbiont Piriformospora indica.</title>
        <authorList>
            <person name="Zuccaro A."/>
            <person name="Lahrmann U."/>
            <person name="Guldener U."/>
            <person name="Langen G."/>
            <person name="Pfiffi S."/>
            <person name="Biedenkopf D."/>
            <person name="Wong P."/>
            <person name="Samans B."/>
            <person name="Grimm C."/>
            <person name="Basiewicz M."/>
            <person name="Murat C."/>
            <person name="Martin F."/>
            <person name="Kogel K.H."/>
        </authorList>
    </citation>
    <scope>NUCLEOTIDE SEQUENCE [LARGE SCALE GENOMIC DNA]</scope>
    <source>
        <strain evidence="3 4">DSM 11827</strain>
    </source>
</reference>
<dbReference type="Proteomes" id="UP000007148">
    <property type="component" value="Unassembled WGS sequence"/>
</dbReference>
<evidence type="ECO:0000313" key="4">
    <source>
        <dbReference type="Proteomes" id="UP000007148"/>
    </source>
</evidence>
<keyword evidence="4" id="KW-1185">Reference proteome</keyword>
<dbReference type="InParanoid" id="G4TFY6"/>
<accession>G4TFY6</accession>
<gene>
    <name evidence="3" type="ORF">PIIN_04168</name>
</gene>
<proteinExistence type="predicted"/>
<comment type="caution">
    <text evidence="3">The sequence shown here is derived from an EMBL/GenBank/DDBJ whole genome shotgun (WGS) entry which is preliminary data.</text>
</comment>
<organism evidence="3 4">
    <name type="scientific">Serendipita indica (strain DSM 11827)</name>
    <name type="common">Root endophyte fungus</name>
    <name type="synonym">Piriformospora indica</name>
    <dbReference type="NCBI Taxonomy" id="1109443"/>
    <lineage>
        <taxon>Eukaryota</taxon>
        <taxon>Fungi</taxon>
        <taxon>Dikarya</taxon>
        <taxon>Basidiomycota</taxon>
        <taxon>Agaricomycotina</taxon>
        <taxon>Agaricomycetes</taxon>
        <taxon>Sebacinales</taxon>
        <taxon>Serendipitaceae</taxon>
        <taxon>Serendipita</taxon>
    </lineage>
</organism>
<feature type="domain" description="C2H2-type" evidence="2">
    <location>
        <begin position="152"/>
        <end position="173"/>
    </location>
</feature>
<dbReference type="InterPro" id="IPR013087">
    <property type="entry name" value="Znf_C2H2_type"/>
</dbReference>
<sequence length="236" mass="25573">MSDYVHRAAAESYSVDYGQTWPSSPLGSYPAVEYYSELYAPQLVGHYPLATQLDSGRGPSERVYIPQSTHHLDQWPSTVPAASSLANPPSPLHPSPALTLVNPSFTPPIQSPSSDAAISAQPPSPTATAASNGNGNVDQDQIVYAGSGAWKCAICNKKLRRKQRALIHFMNKHGNVRLACNGMCGKGHCARSFATRESLDVHLNPMMTECQSCGKTLLKKNILRHQNQHCHALATK</sequence>
<evidence type="ECO:0000256" key="1">
    <source>
        <dbReference type="SAM" id="MobiDB-lite"/>
    </source>
</evidence>
<name>G4TFY6_SERID</name>
<dbReference type="OrthoDB" id="654211at2759"/>
<dbReference type="Gene3D" id="3.30.160.60">
    <property type="entry name" value="Classic Zinc Finger"/>
    <property type="match status" value="1"/>
</dbReference>
<feature type="compositionally biased region" description="Low complexity" evidence="1">
    <location>
        <begin position="116"/>
        <end position="131"/>
    </location>
</feature>
<evidence type="ECO:0000313" key="3">
    <source>
        <dbReference type="EMBL" id="CCA70229.1"/>
    </source>
</evidence>
<evidence type="ECO:0000259" key="2">
    <source>
        <dbReference type="PROSITE" id="PS00028"/>
    </source>
</evidence>
<dbReference type="AlphaFoldDB" id="G4TFY6"/>
<feature type="region of interest" description="Disordered" evidence="1">
    <location>
        <begin position="79"/>
        <end position="136"/>
    </location>
</feature>
<dbReference type="EMBL" id="CAFZ01000076">
    <property type="protein sequence ID" value="CCA70229.1"/>
    <property type="molecule type" value="Genomic_DNA"/>
</dbReference>